<dbReference type="EMBL" id="RXGB01006039">
    <property type="protein sequence ID" value="TMW86981.1"/>
    <property type="molecule type" value="Genomic_DNA"/>
</dbReference>
<evidence type="ECO:0000256" key="1">
    <source>
        <dbReference type="SAM" id="MobiDB-lite"/>
    </source>
</evidence>
<comment type="caution">
    <text evidence="2">The sequence shown here is derived from an EMBL/GenBank/DDBJ whole genome shotgun (WGS) entry which is preliminary data.</text>
</comment>
<proteinExistence type="predicted"/>
<evidence type="ECO:0000313" key="2">
    <source>
        <dbReference type="EMBL" id="TMW86981.1"/>
    </source>
</evidence>
<dbReference type="AlphaFoldDB" id="A0A6N2B122"/>
<gene>
    <name evidence="2" type="ORF">EJD97_020614</name>
</gene>
<protein>
    <submittedName>
        <fullName evidence="2">Uncharacterized protein</fullName>
    </submittedName>
</protein>
<feature type="region of interest" description="Disordered" evidence="1">
    <location>
        <begin position="1"/>
        <end position="32"/>
    </location>
</feature>
<accession>A0A6N2B122</accession>
<name>A0A6N2B122_SOLCI</name>
<sequence>MPTNTEEMLHRHLSPDQQIGGKTGSGSDPNYHDNVIVGQDEETRYIYPFIMNRNPSLIIWNIRGDNNVAFRRYMNDLLNTYTPCILA</sequence>
<organism evidence="2">
    <name type="scientific">Solanum chilense</name>
    <name type="common">Tomato</name>
    <name type="synonym">Lycopersicon chilense</name>
    <dbReference type="NCBI Taxonomy" id="4083"/>
    <lineage>
        <taxon>Eukaryota</taxon>
        <taxon>Viridiplantae</taxon>
        <taxon>Streptophyta</taxon>
        <taxon>Embryophyta</taxon>
        <taxon>Tracheophyta</taxon>
        <taxon>Spermatophyta</taxon>
        <taxon>Magnoliopsida</taxon>
        <taxon>eudicotyledons</taxon>
        <taxon>Gunneridae</taxon>
        <taxon>Pentapetalae</taxon>
        <taxon>asterids</taxon>
        <taxon>lamiids</taxon>
        <taxon>Solanales</taxon>
        <taxon>Solanaceae</taxon>
        <taxon>Solanoideae</taxon>
        <taxon>Solaneae</taxon>
        <taxon>Solanum</taxon>
        <taxon>Solanum subgen. Lycopersicon</taxon>
    </lineage>
</organism>
<reference evidence="2" key="1">
    <citation type="submission" date="2019-05" db="EMBL/GenBank/DDBJ databases">
        <title>The de novo reference genome and transcriptome assemblies of the wild tomato species Solanum chilense.</title>
        <authorList>
            <person name="Stam R."/>
            <person name="Nosenko T."/>
            <person name="Hoerger A.C."/>
            <person name="Stephan W."/>
            <person name="Seidel M.A."/>
            <person name="Kuhn J.M.M."/>
            <person name="Haberer G."/>
            <person name="Tellier A."/>
        </authorList>
    </citation>
    <scope>NUCLEOTIDE SEQUENCE</scope>
    <source>
        <tissue evidence="2">Mature leaves</tissue>
    </source>
</reference>